<feature type="transmembrane region" description="Helical" evidence="1">
    <location>
        <begin position="12"/>
        <end position="39"/>
    </location>
</feature>
<reference evidence="2 3" key="1">
    <citation type="journal article" date="2020" name="ISME J.">
        <title>Comparative genomics reveals insights into cyanobacterial evolution and habitat adaptation.</title>
        <authorList>
            <person name="Chen M.Y."/>
            <person name="Teng W.K."/>
            <person name="Zhao L."/>
            <person name="Hu C.X."/>
            <person name="Zhou Y.K."/>
            <person name="Han B.P."/>
            <person name="Song L.R."/>
            <person name="Shu W.S."/>
        </authorList>
    </citation>
    <scope>NUCLEOTIDE SEQUENCE [LARGE SCALE GENOMIC DNA]</scope>
    <source>
        <strain evidence="2 3">FACHB-248</strain>
    </source>
</reference>
<dbReference type="RefSeq" id="WP_144238107.1">
    <property type="nucleotide sequence ID" value="NZ_JACJTA010000092.1"/>
</dbReference>
<evidence type="ECO:0000313" key="3">
    <source>
        <dbReference type="Proteomes" id="UP000660380"/>
    </source>
</evidence>
<name>A0ABR8GYN5_9CYAN</name>
<accession>A0ABR8GYN5</accession>
<dbReference type="Proteomes" id="UP000660380">
    <property type="component" value="Unassembled WGS sequence"/>
</dbReference>
<dbReference type="EMBL" id="JACJTA010000092">
    <property type="protein sequence ID" value="MBD2608404.1"/>
    <property type="molecule type" value="Genomic_DNA"/>
</dbReference>
<keyword evidence="1" id="KW-0812">Transmembrane</keyword>
<organism evidence="2 3">
    <name type="scientific">Scytonema hofmannii FACHB-248</name>
    <dbReference type="NCBI Taxonomy" id="1842502"/>
    <lineage>
        <taxon>Bacteria</taxon>
        <taxon>Bacillati</taxon>
        <taxon>Cyanobacteriota</taxon>
        <taxon>Cyanophyceae</taxon>
        <taxon>Nostocales</taxon>
        <taxon>Scytonemataceae</taxon>
        <taxon>Scytonema</taxon>
    </lineage>
</organism>
<keyword evidence="1" id="KW-0472">Membrane</keyword>
<comment type="caution">
    <text evidence="2">The sequence shown here is derived from an EMBL/GenBank/DDBJ whole genome shotgun (WGS) entry which is preliminary data.</text>
</comment>
<evidence type="ECO:0000313" key="2">
    <source>
        <dbReference type="EMBL" id="MBD2608404.1"/>
    </source>
</evidence>
<evidence type="ECO:0000256" key="1">
    <source>
        <dbReference type="SAM" id="Phobius"/>
    </source>
</evidence>
<gene>
    <name evidence="2" type="ORF">H6G81_28770</name>
</gene>
<keyword evidence="1" id="KW-1133">Transmembrane helix</keyword>
<keyword evidence="3" id="KW-1185">Reference proteome</keyword>
<protein>
    <submittedName>
        <fullName evidence="2">Uncharacterized protein</fullName>
    </submittedName>
</protein>
<sequence length="70" mass="7748">MTFVYFNRFKGLLVIAFGIVQQCHIIFSEVGVIAIALTLTSQLKNLAILASSEVFSYNLNNGYLTCPSLM</sequence>
<proteinExistence type="predicted"/>